<reference evidence="2" key="2">
    <citation type="submission" date="2021-04" db="EMBL/GenBank/DDBJ databases">
        <authorList>
            <person name="Gilroy R."/>
        </authorList>
    </citation>
    <scope>NUCLEOTIDE SEQUENCE</scope>
    <source>
        <strain evidence="2">CHK178-16964</strain>
    </source>
</reference>
<protein>
    <submittedName>
        <fullName evidence="2">Aminopeptidase</fullName>
        <ecNumber evidence="2">3.4.11.-</ecNumber>
    </submittedName>
</protein>
<dbReference type="EC" id="3.4.11.-" evidence="2"/>
<gene>
    <name evidence="2" type="ORF">IAA07_06075</name>
</gene>
<dbReference type="InterPro" id="IPR052170">
    <property type="entry name" value="M29_Exopeptidase"/>
</dbReference>
<dbReference type="PANTHER" id="PTHR34448">
    <property type="entry name" value="AMINOPEPTIDASE"/>
    <property type="match status" value="1"/>
</dbReference>
<dbReference type="GO" id="GO:0004177">
    <property type="term" value="F:aminopeptidase activity"/>
    <property type="evidence" value="ECO:0007669"/>
    <property type="project" value="UniProtKB-KW"/>
</dbReference>
<dbReference type="SUPFAM" id="SSF144052">
    <property type="entry name" value="Thermophilic metalloprotease-like"/>
    <property type="match status" value="1"/>
</dbReference>
<keyword evidence="2" id="KW-0645">Protease</keyword>
<keyword evidence="1" id="KW-0479">Metal-binding</keyword>
<keyword evidence="2" id="KW-0378">Hydrolase</keyword>
<dbReference type="AlphaFoldDB" id="A0A9D2HI00"/>
<evidence type="ECO:0000313" key="3">
    <source>
        <dbReference type="Proteomes" id="UP000823900"/>
    </source>
</evidence>
<proteinExistence type="predicted"/>
<accession>A0A9D2HI00</accession>
<dbReference type="GO" id="GO:0006508">
    <property type="term" value="P:proteolysis"/>
    <property type="evidence" value="ECO:0007669"/>
    <property type="project" value="InterPro"/>
</dbReference>
<evidence type="ECO:0000313" key="2">
    <source>
        <dbReference type="EMBL" id="HJA71135.1"/>
    </source>
</evidence>
<keyword evidence="2" id="KW-0031">Aminopeptidase</keyword>
<reference evidence="2" key="1">
    <citation type="journal article" date="2021" name="PeerJ">
        <title>Extensive microbial diversity within the chicken gut microbiome revealed by metagenomics and culture.</title>
        <authorList>
            <person name="Gilroy R."/>
            <person name="Ravi A."/>
            <person name="Getino M."/>
            <person name="Pursley I."/>
            <person name="Horton D.L."/>
            <person name="Alikhan N.F."/>
            <person name="Baker D."/>
            <person name="Gharbi K."/>
            <person name="Hall N."/>
            <person name="Watson M."/>
            <person name="Adriaenssens E.M."/>
            <person name="Foster-Nyarko E."/>
            <person name="Jarju S."/>
            <person name="Secka A."/>
            <person name="Antonio M."/>
            <person name="Oren A."/>
            <person name="Chaudhuri R.R."/>
            <person name="La Ragione R."/>
            <person name="Hildebrand F."/>
            <person name="Pallen M.J."/>
        </authorList>
    </citation>
    <scope>NUCLEOTIDE SEQUENCE</scope>
    <source>
        <strain evidence="2">CHK178-16964</strain>
    </source>
</reference>
<name>A0A9D2HI00_9FIRM</name>
<dbReference type="GO" id="GO:0046872">
    <property type="term" value="F:metal ion binding"/>
    <property type="evidence" value="ECO:0007669"/>
    <property type="project" value="UniProtKB-KW"/>
</dbReference>
<organism evidence="2 3">
    <name type="scientific">Candidatus Lachnoclostridium stercoravium</name>
    <dbReference type="NCBI Taxonomy" id="2838633"/>
    <lineage>
        <taxon>Bacteria</taxon>
        <taxon>Bacillati</taxon>
        <taxon>Bacillota</taxon>
        <taxon>Clostridia</taxon>
        <taxon>Lachnospirales</taxon>
        <taxon>Lachnospiraceae</taxon>
    </lineage>
</organism>
<evidence type="ECO:0000256" key="1">
    <source>
        <dbReference type="ARBA" id="ARBA00022723"/>
    </source>
</evidence>
<dbReference type="EMBL" id="DWZA01000054">
    <property type="protein sequence ID" value="HJA71135.1"/>
    <property type="molecule type" value="Genomic_DNA"/>
</dbReference>
<comment type="caution">
    <text evidence="2">The sequence shown here is derived from an EMBL/GenBank/DDBJ whole genome shotgun (WGS) entry which is preliminary data.</text>
</comment>
<dbReference type="InterPro" id="IPR000787">
    <property type="entry name" value="Peptidase_M29"/>
</dbReference>
<dbReference type="PANTHER" id="PTHR34448:SF1">
    <property type="entry name" value="BLL6088 PROTEIN"/>
    <property type="match status" value="1"/>
</dbReference>
<dbReference type="Proteomes" id="UP000823900">
    <property type="component" value="Unassembled WGS sequence"/>
</dbReference>
<dbReference type="Pfam" id="PF02073">
    <property type="entry name" value="Peptidase_M29"/>
    <property type="match status" value="1"/>
</dbReference>
<sequence length="696" mass="79345">MDYRSILKEENENAAERFALSLERIREIPKEQEVPDKFREYFSRTAGFIEMIGRLWRDLGENREEEMTLEELKERNHALYEDVLPENYEESYGNPSFAVKMLGDGYGQLLSFLYAEIRGEIVCAYEGRLSMIAALNETFLEVYGLFAMAEREGAIPQEKEVKDILYWFVSDYCDQTVAYRIRECLDPSLSFAKDIIMGSDLSDLRYLYRFGEYISQTELKTAEFLSRLPQETIDQMADTYVEGFRKGFEVTGRSLEGKKTAVIRYELGFERMIKRAVEDLEKLGLEPILYRAASDAANKNMNRKIGYYSQGPNRQYDYDHRQDCAVYMDKAFKDRKLGVLKVAYEQYKELASCYAGPLVVETFGQEDFEPVNKKEALSLTDKQEKLAAAFAGESAVISQEYVRGDETSFTIIAFPIPQIGPDFEEIFQETIRINTLDYEEYKKYQQAIIDVLDQAEKLEIKGRGKNQTDLQVSLHLLKSPEKETNFENCVADVNIPVGEVFTSPVLKGTEGVLNVESVYIDGICFKNLKMSFKDGMVTDYSCDNFPSAEEGKKLVKQMILKNHDTLPMGECAIGTNTTAYAMAERFGIIEKLPILIVEKMGPHFAVGDTCYSWAEDTAVYNPDGKEIIARDNEISILRKEDVSRAYFSCHTDITIPYRELEEISAILPGGSKIPVIRDGRFAVPGAEALNLPLEIS</sequence>